<name>A0A8J9YF64_9NEOP</name>
<proteinExistence type="predicted"/>
<gene>
    <name evidence="2" type="ORF">BINO364_LOCUS9741</name>
</gene>
<accession>A0A8J9YF64</accession>
<protein>
    <recommendedName>
        <fullName evidence="4">Secreted protein</fullName>
    </recommendedName>
</protein>
<evidence type="ECO:0000313" key="3">
    <source>
        <dbReference type="Proteomes" id="UP000838878"/>
    </source>
</evidence>
<dbReference type="EMBL" id="OV170224">
    <property type="protein sequence ID" value="CAH0723976.1"/>
    <property type="molecule type" value="Genomic_DNA"/>
</dbReference>
<reference evidence="2" key="1">
    <citation type="submission" date="2021-12" db="EMBL/GenBank/DDBJ databases">
        <authorList>
            <person name="Martin H S."/>
        </authorList>
    </citation>
    <scope>NUCLEOTIDE SEQUENCE</scope>
</reference>
<keyword evidence="3" id="KW-1185">Reference proteome</keyword>
<sequence length="79" mass="8975">MAILTVKITWQYVMMFLLHNETLVECITVPLHDGPSRWPTMINHCVEGVVATNGIWRERWSRDGVGIGFSAAHQRIVGQ</sequence>
<evidence type="ECO:0000313" key="2">
    <source>
        <dbReference type="EMBL" id="CAH0723976.1"/>
    </source>
</evidence>
<feature type="chain" id="PRO_5035428774" description="Secreted protein" evidence="1">
    <location>
        <begin position="27"/>
        <end position="79"/>
    </location>
</feature>
<dbReference type="AlphaFoldDB" id="A0A8J9YF64"/>
<evidence type="ECO:0008006" key="4">
    <source>
        <dbReference type="Google" id="ProtNLM"/>
    </source>
</evidence>
<feature type="signal peptide" evidence="1">
    <location>
        <begin position="1"/>
        <end position="26"/>
    </location>
</feature>
<dbReference type="Proteomes" id="UP000838878">
    <property type="component" value="Chromosome 4"/>
</dbReference>
<evidence type="ECO:0000256" key="1">
    <source>
        <dbReference type="SAM" id="SignalP"/>
    </source>
</evidence>
<keyword evidence="1" id="KW-0732">Signal</keyword>
<organism evidence="2 3">
    <name type="scientific">Brenthis ino</name>
    <name type="common">lesser marbled fritillary</name>
    <dbReference type="NCBI Taxonomy" id="405034"/>
    <lineage>
        <taxon>Eukaryota</taxon>
        <taxon>Metazoa</taxon>
        <taxon>Ecdysozoa</taxon>
        <taxon>Arthropoda</taxon>
        <taxon>Hexapoda</taxon>
        <taxon>Insecta</taxon>
        <taxon>Pterygota</taxon>
        <taxon>Neoptera</taxon>
        <taxon>Endopterygota</taxon>
        <taxon>Lepidoptera</taxon>
        <taxon>Glossata</taxon>
        <taxon>Ditrysia</taxon>
        <taxon>Papilionoidea</taxon>
        <taxon>Nymphalidae</taxon>
        <taxon>Heliconiinae</taxon>
        <taxon>Argynnini</taxon>
        <taxon>Brenthis</taxon>
    </lineage>
</organism>
<feature type="non-terminal residue" evidence="2">
    <location>
        <position position="79"/>
    </location>
</feature>